<dbReference type="EMBL" id="BK014806">
    <property type="protein sequence ID" value="DAD76658.1"/>
    <property type="molecule type" value="Genomic_DNA"/>
</dbReference>
<evidence type="ECO:0000313" key="1">
    <source>
        <dbReference type="EMBL" id="DAD76658.1"/>
    </source>
</evidence>
<accession>A0A8S5M350</accession>
<sequence length="77" mass="8840">MANTLWHPASDPPRERTQPLLLATKTTWRDKNGKMLQGTSPTAYFLGCYSDGQFWDEIGERLPKDVTVTHWMAFPMV</sequence>
<protein>
    <recommendedName>
        <fullName evidence="2">DUF551 domain-containing protein</fullName>
    </recommendedName>
</protein>
<organism evidence="1">
    <name type="scientific">Siphoviridae sp. ctOVO10</name>
    <dbReference type="NCBI Taxonomy" id="2826311"/>
    <lineage>
        <taxon>Viruses</taxon>
        <taxon>Duplodnaviria</taxon>
        <taxon>Heunggongvirae</taxon>
        <taxon>Uroviricota</taxon>
        <taxon>Caudoviricetes</taxon>
    </lineage>
</organism>
<name>A0A8S5M350_9CAUD</name>
<proteinExistence type="predicted"/>
<reference evidence="1" key="1">
    <citation type="journal article" date="2021" name="Proc. Natl. Acad. Sci. U.S.A.">
        <title>A Catalog of Tens of Thousands of Viruses from Human Metagenomes Reveals Hidden Associations with Chronic Diseases.</title>
        <authorList>
            <person name="Tisza M.J."/>
            <person name="Buck C.B."/>
        </authorList>
    </citation>
    <scope>NUCLEOTIDE SEQUENCE</scope>
    <source>
        <strain evidence="1">CtOVO10</strain>
    </source>
</reference>
<evidence type="ECO:0008006" key="2">
    <source>
        <dbReference type="Google" id="ProtNLM"/>
    </source>
</evidence>